<keyword evidence="3" id="KW-1185">Reference proteome</keyword>
<gene>
    <name evidence="2" type="ORF">SAMN05192553_101334</name>
</gene>
<dbReference type="SUPFAM" id="SSF159888">
    <property type="entry name" value="YdhG-like"/>
    <property type="match status" value="1"/>
</dbReference>
<dbReference type="STRING" id="1416801.SAMN05192553_101334"/>
<dbReference type="Proteomes" id="UP000199403">
    <property type="component" value="Unassembled WGS sequence"/>
</dbReference>
<organism evidence="2 3">
    <name type="scientific">Cyclobacterium xiamenense</name>
    <dbReference type="NCBI Taxonomy" id="1297121"/>
    <lineage>
        <taxon>Bacteria</taxon>
        <taxon>Pseudomonadati</taxon>
        <taxon>Bacteroidota</taxon>
        <taxon>Cytophagia</taxon>
        <taxon>Cytophagales</taxon>
        <taxon>Cyclobacteriaceae</taxon>
        <taxon>Cyclobacterium</taxon>
    </lineage>
</organism>
<evidence type="ECO:0000259" key="1">
    <source>
        <dbReference type="Pfam" id="PF08818"/>
    </source>
</evidence>
<reference evidence="3" key="1">
    <citation type="submission" date="2016-10" db="EMBL/GenBank/DDBJ databases">
        <authorList>
            <person name="Varghese N."/>
            <person name="Submissions S."/>
        </authorList>
    </citation>
    <scope>NUCLEOTIDE SEQUENCE [LARGE SCALE GENOMIC DNA]</scope>
    <source>
        <strain evidence="3">IBRC-M 10761</strain>
    </source>
</reference>
<feature type="domain" description="YdhG-like" evidence="1">
    <location>
        <begin position="20"/>
        <end position="112"/>
    </location>
</feature>
<evidence type="ECO:0000313" key="2">
    <source>
        <dbReference type="EMBL" id="SEI79876.1"/>
    </source>
</evidence>
<dbReference type="InterPro" id="IPR014922">
    <property type="entry name" value="YdhG-like"/>
</dbReference>
<dbReference type="OrthoDB" id="9813231at2"/>
<accession>A0A1H6TKN0</accession>
<protein>
    <recommendedName>
        <fullName evidence="1">YdhG-like domain-containing protein</fullName>
    </recommendedName>
</protein>
<proteinExistence type="predicted"/>
<dbReference type="AlphaFoldDB" id="A0A1H6TKN0"/>
<dbReference type="Gene3D" id="3.90.1150.200">
    <property type="match status" value="1"/>
</dbReference>
<name>A0A1H6TKN0_9BACT</name>
<evidence type="ECO:0000313" key="3">
    <source>
        <dbReference type="Proteomes" id="UP000199403"/>
    </source>
</evidence>
<dbReference type="Pfam" id="PF08818">
    <property type="entry name" value="DUF1801"/>
    <property type="match status" value="1"/>
</dbReference>
<sequence length="125" mass="14571">MQYEAETVGHYLEQLESDWRKELLEEIRVLIKSQGSRLREGIEYKMLAYWLEDRTIFHLNAQRAYVSLYVGTITKIPDAKELLQDFDTGKGCIRIKKSVVLAKTGLPAFIKKTIDWWERGGESDC</sequence>
<dbReference type="RefSeq" id="WP_092168575.1">
    <property type="nucleotide sequence ID" value="NZ_FNZH01000001.1"/>
</dbReference>
<dbReference type="EMBL" id="FNZH01000001">
    <property type="protein sequence ID" value="SEI79876.1"/>
    <property type="molecule type" value="Genomic_DNA"/>
</dbReference>